<dbReference type="RefSeq" id="WP_119477370.1">
    <property type="nucleotide sequence ID" value="NZ_QXML01000004.1"/>
</dbReference>
<name>A0A418PRT5_9BACT</name>
<dbReference type="AlphaFoldDB" id="A0A418PRT5"/>
<dbReference type="EMBL" id="QXML01000004">
    <property type="protein sequence ID" value="RIW15568.1"/>
    <property type="molecule type" value="Genomic_DNA"/>
</dbReference>
<dbReference type="OrthoDB" id="9797023at2"/>
<accession>A0A418PRT5</accession>
<dbReference type="Proteomes" id="UP000283522">
    <property type="component" value="Unassembled WGS sequence"/>
</dbReference>
<organism evidence="1 2">
    <name type="scientific">Algoriphagus lacus</name>
    <dbReference type="NCBI Taxonomy" id="2056311"/>
    <lineage>
        <taxon>Bacteria</taxon>
        <taxon>Pseudomonadati</taxon>
        <taxon>Bacteroidota</taxon>
        <taxon>Cytophagia</taxon>
        <taxon>Cytophagales</taxon>
        <taxon>Cyclobacteriaceae</taxon>
        <taxon>Algoriphagus</taxon>
    </lineage>
</organism>
<comment type="caution">
    <text evidence="1">The sequence shown here is derived from an EMBL/GenBank/DDBJ whole genome shotgun (WGS) entry which is preliminary data.</text>
</comment>
<protein>
    <submittedName>
        <fullName evidence="1">Uncharacterized protein</fullName>
    </submittedName>
</protein>
<evidence type="ECO:0000313" key="1">
    <source>
        <dbReference type="EMBL" id="RIW15568.1"/>
    </source>
</evidence>
<evidence type="ECO:0000313" key="2">
    <source>
        <dbReference type="Proteomes" id="UP000283522"/>
    </source>
</evidence>
<gene>
    <name evidence="1" type="ORF">D0X99_09050</name>
</gene>
<sequence length="165" mass="19333">MIQILETTVNTIQSGTEKEIARPSIDQLFIELRSFNEQVKISCDNFQGPDCFDLHRSFKELNAFMDLKIERMGKHVLTLEMQTFKKSSSEHYPRNYELVEGVFTDADRVSNVVSGLGNLIQITRLTLIEDSRSEKVLSRLVGKTFYQELENRRWLFSMYSKYLFM</sequence>
<reference evidence="1 2" key="1">
    <citation type="submission" date="2018-09" db="EMBL/GenBank/DDBJ databases">
        <authorList>
            <person name="Wang X."/>
            <person name="Du Z."/>
        </authorList>
    </citation>
    <scope>NUCLEOTIDE SEQUENCE [LARGE SCALE GENOMIC DNA]</scope>
    <source>
        <strain evidence="1 2">N3</strain>
    </source>
</reference>
<keyword evidence="2" id="KW-1185">Reference proteome</keyword>
<proteinExistence type="predicted"/>